<evidence type="ECO:0000313" key="7">
    <source>
        <dbReference type="Proteomes" id="UP001597183"/>
    </source>
</evidence>
<dbReference type="PANTHER" id="PTHR30036">
    <property type="entry name" value="D-XYLOSE-BINDING PERIPLASMIC PROTEIN"/>
    <property type="match status" value="1"/>
</dbReference>
<evidence type="ECO:0000256" key="4">
    <source>
        <dbReference type="SAM" id="SignalP"/>
    </source>
</evidence>
<feature type="region of interest" description="Disordered" evidence="3">
    <location>
        <begin position="24"/>
        <end position="44"/>
    </location>
</feature>
<dbReference type="InterPro" id="IPR050555">
    <property type="entry name" value="Bact_Solute-Bind_Prot2"/>
</dbReference>
<keyword evidence="2 4" id="KW-0732">Signal</keyword>
<feature type="chain" id="PRO_5046675923" evidence="4">
    <location>
        <begin position="22"/>
        <end position="380"/>
    </location>
</feature>
<evidence type="ECO:0000256" key="3">
    <source>
        <dbReference type="SAM" id="MobiDB-lite"/>
    </source>
</evidence>
<name>A0ABW4A6G9_9ACTN</name>
<protein>
    <submittedName>
        <fullName evidence="6">Sugar ABC transporter substrate-binding protein</fullName>
    </submittedName>
</protein>
<dbReference type="SUPFAM" id="SSF53822">
    <property type="entry name" value="Periplasmic binding protein-like I"/>
    <property type="match status" value="1"/>
</dbReference>
<feature type="signal peptide" evidence="4">
    <location>
        <begin position="1"/>
        <end position="21"/>
    </location>
</feature>
<dbReference type="Proteomes" id="UP001597183">
    <property type="component" value="Unassembled WGS sequence"/>
</dbReference>
<accession>A0ABW4A6G9</accession>
<dbReference type="PANTHER" id="PTHR30036:SF1">
    <property type="entry name" value="D-XYLOSE-BINDING PERIPLASMIC PROTEIN"/>
    <property type="match status" value="1"/>
</dbReference>
<feature type="domain" description="Periplasmic binding protein" evidence="5">
    <location>
        <begin position="51"/>
        <end position="314"/>
    </location>
</feature>
<feature type="compositionally biased region" description="Low complexity" evidence="3">
    <location>
        <begin position="24"/>
        <end position="43"/>
    </location>
</feature>
<dbReference type="InterPro" id="IPR025997">
    <property type="entry name" value="SBP_2_dom"/>
</dbReference>
<dbReference type="EMBL" id="JBHTMK010000014">
    <property type="protein sequence ID" value="MFD1365885.1"/>
    <property type="molecule type" value="Genomic_DNA"/>
</dbReference>
<dbReference type="InterPro" id="IPR028082">
    <property type="entry name" value="Peripla_BP_I"/>
</dbReference>
<comment type="subcellular location">
    <subcellularLocation>
        <location evidence="1">Cell envelope</location>
    </subcellularLocation>
</comment>
<evidence type="ECO:0000256" key="2">
    <source>
        <dbReference type="ARBA" id="ARBA00022729"/>
    </source>
</evidence>
<organism evidence="6 7">
    <name type="scientific">Actinoplanes sichuanensis</name>
    <dbReference type="NCBI Taxonomy" id="512349"/>
    <lineage>
        <taxon>Bacteria</taxon>
        <taxon>Bacillati</taxon>
        <taxon>Actinomycetota</taxon>
        <taxon>Actinomycetes</taxon>
        <taxon>Micromonosporales</taxon>
        <taxon>Micromonosporaceae</taxon>
        <taxon>Actinoplanes</taxon>
    </lineage>
</organism>
<dbReference type="Gene3D" id="3.40.50.2300">
    <property type="match status" value="2"/>
</dbReference>
<dbReference type="Pfam" id="PF13407">
    <property type="entry name" value="Peripla_BP_4"/>
    <property type="match status" value="1"/>
</dbReference>
<evidence type="ECO:0000259" key="5">
    <source>
        <dbReference type="Pfam" id="PF13407"/>
    </source>
</evidence>
<sequence length="380" mass="40029">MRKSLLALVAAGLLTTATLTACDDGGDTAETGSESATTSNGGSEITGDAGIGVILPDTKSSARWSTADPAYLQAAFKAANVPAQIVNAEGDKERFKQLADNLLTNGAKVLIIANLDAASGKAVIDNAKSRNVPVIDYDRLTLNGTADYYVSFDNEKVGELQAKALQKCLADSPTAPATPVIAELNGSPTDNNAYLFKDGYDGVLNTLYDNGTFSKGPDQFVPEWDNDEGREMFALMLKQYPNIGGVLAANDGLGNAAIEVLKEKGMNGRVPVTGQDATVEGLQNVLAGDQCVTIFKDVKLEANAAADLAVKLYKNNTVKVPVADKLKDPESGLYIPFVKLKPEAITKDNVKSVVENGFVDANTLCTAKFKAACKAAKIIQ</sequence>
<evidence type="ECO:0000256" key="1">
    <source>
        <dbReference type="ARBA" id="ARBA00004196"/>
    </source>
</evidence>
<dbReference type="RefSeq" id="WP_317786247.1">
    <property type="nucleotide sequence ID" value="NZ_AP028461.1"/>
</dbReference>
<gene>
    <name evidence="6" type="ORF">ACFQ5G_11070</name>
</gene>
<dbReference type="PROSITE" id="PS51257">
    <property type="entry name" value="PROKAR_LIPOPROTEIN"/>
    <property type="match status" value="1"/>
</dbReference>
<comment type="caution">
    <text evidence="6">The sequence shown here is derived from an EMBL/GenBank/DDBJ whole genome shotgun (WGS) entry which is preliminary data.</text>
</comment>
<evidence type="ECO:0000313" key="6">
    <source>
        <dbReference type="EMBL" id="MFD1365885.1"/>
    </source>
</evidence>
<proteinExistence type="predicted"/>
<reference evidence="7" key="1">
    <citation type="journal article" date="2019" name="Int. J. Syst. Evol. Microbiol.">
        <title>The Global Catalogue of Microorganisms (GCM) 10K type strain sequencing project: providing services to taxonomists for standard genome sequencing and annotation.</title>
        <authorList>
            <consortium name="The Broad Institute Genomics Platform"/>
            <consortium name="The Broad Institute Genome Sequencing Center for Infectious Disease"/>
            <person name="Wu L."/>
            <person name="Ma J."/>
        </authorList>
    </citation>
    <scope>NUCLEOTIDE SEQUENCE [LARGE SCALE GENOMIC DNA]</scope>
    <source>
        <strain evidence="7">CCM 7526</strain>
    </source>
</reference>
<keyword evidence="7" id="KW-1185">Reference proteome</keyword>